<dbReference type="Pfam" id="PF12796">
    <property type="entry name" value="Ank_2"/>
    <property type="match status" value="2"/>
</dbReference>
<dbReference type="PANTHER" id="PTHR24189">
    <property type="entry name" value="MYOTROPHIN"/>
    <property type="match status" value="1"/>
</dbReference>
<keyword evidence="6" id="KW-1185">Reference proteome</keyword>
<dbReference type="SMART" id="SM00248">
    <property type="entry name" value="ANK"/>
    <property type="match status" value="6"/>
</dbReference>
<feature type="repeat" description="ANK" evidence="3">
    <location>
        <begin position="610"/>
        <end position="642"/>
    </location>
</feature>
<feature type="repeat" description="ANK" evidence="3">
    <location>
        <begin position="511"/>
        <end position="543"/>
    </location>
</feature>
<dbReference type="Gene3D" id="3.40.50.300">
    <property type="entry name" value="P-loop containing nucleotide triphosphate hydrolases"/>
    <property type="match status" value="1"/>
</dbReference>
<reference evidence="6" key="1">
    <citation type="journal article" date="2015" name="Genome Announc.">
        <title>Draft genome sequence of the cellulolytic fungus Chaetomium globosum.</title>
        <authorList>
            <person name="Cuomo C.A."/>
            <person name="Untereiner W.A."/>
            <person name="Ma L.-J."/>
            <person name="Grabherr M."/>
            <person name="Birren B.W."/>
        </authorList>
    </citation>
    <scope>NUCLEOTIDE SEQUENCE [LARGE SCALE GENOMIC DNA]</scope>
    <source>
        <strain evidence="6">ATCC 6205 / CBS 148.51 / DSM 1962 / NBRC 6347 / NRRL 1970</strain>
    </source>
</reference>
<evidence type="ECO:0000256" key="1">
    <source>
        <dbReference type="ARBA" id="ARBA00022737"/>
    </source>
</evidence>
<name>Q2HE14_CHAGB</name>
<sequence length="777" mass="84741">MTSLASSISGGQRKRVSIGLELAAAPMALFLNEPTSGLDVSAALAIMALLKRLSTLGVTVMCIIHQPRPEVLDLLDGLTVLHRGHQIYHGGVAGLTNHFSEMGFGLSEKSTLADAVLDIISGHGSATAPGAKGTTPTLDDLLDIGPFLSSALNYTLVPQIGLAAAAPGVKTFGEEKQIYWREVNSGHSRLAYYVGKVLATFPRLANSAMHFTTFYCVLATPWMHFWSMLLSKLLLIIGVWGGYGPPLYLVKEWHLEWLWRLCPGVWLTEVYFDKYLAIMSHLYDLDLAASWTCYVQGRFSMDIGYRLIGYGITDGDTAATAETAETAETAKTVQDGEEWPDIDCKASSLHSDVDSDPELCLAVEAHEPIMSLYAHAMFSEFMWAVAKEVAKRPGERITELRTDDTGNSNTRGSFTLWDRHLSTMAQEIRNTGLGSLDQIYLSIIPPFSAEKLLPEPKEVVTLVKQHAEQLARINHWKQTSDAWYWLLQPANMFPEDGEFYRTAQYEAKDELGRSPLHIAALAGDDELAKLLIRSLADVNLGDMRGGTALHVAAANGEEGIVRLLIANGANMDAADMDGLTPVYAAAAQKQEAIASLLLESGANKNAADHQGSTLLHIAASREDEAVITLLLDYGADQDAVNDKHQTPLHTASATNNAAITRLLIDSGANTEAADEDGQTPLHIVATAMDSIVAELLLDKGADTEARDHEGRTLLHVASPTAGALLLQRGADKHARDKEGREPVLTDQSQEAREYQAQLMLLEQRNRKRMQMARRELG</sequence>
<dbReference type="eggNOG" id="KOG0061">
    <property type="taxonomic scope" value="Eukaryota"/>
</dbReference>
<evidence type="ECO:0000313" key="5">
    <source>
        <dbReference type="EMBL" id="EAQ93305.1"/>
    </source>
</evidence>
<dbReference type="PANTHER" id="PTHR24189:SF50">
    <property type="entry name" value="ANKYRIN REPEAT AND SOCS BOX PROTEIN 2"/>
    <property type="match status" value="1"/>
</dbReference>
<evidence type="ECO:0000256" key="2">
    <source>
        <dbReference type="ARBA" id="ARBA00023043"/>
    </source>
</evidence>
<feature type="repeat" description="ANK" evidence="3">
    <location>
        <begin position="544"/>
        <end position="576"/>
    </location>
</feature>
<feature type="repeat" description="ANK" evidence="3">
    <location>
        <begin position="643"/>
        <end position="675"/>
    </location>
</feature>
<evidence type="ECO:0000256" key="4">
    <source>
        <dbReference type="SAM" id="MobiDB-lite"/>
    </source>
</evidence>
<keyword evidence="1" id="KW-0677">Repeat</keyword>
<dbReference type="InterPro" id="IPR050745">
    <property type="entry name" value="Multifunctional_regulatory"/>
</dbReference>
<evidence type="ECO:0000256" key="3">
    <source>
        <dbReference type="PROSITE-ProRule" id="PRU00023"/>
    </source>
</evidence>
<dbReference type="VEuPathDB" id="FungiDB:CHGG_01540"/>
<dbReference type="GeneID" id="4388017"/>
<dbReference type="eggNOG" id="KOG4177">
    <property type="taxonomic scope" value="Eukaryota"/>
</dbReference>
<feature type="repeat" description="ANK" evidence="3">
    <location>
        <begin position="577"/>
        <end position="609"/>
    </location>
</feature>
<dbReference type="HOGENOM" id="CLU_360147_0_0_1"/>
<dbReference type="InterPro" id="IPR036770">
    <property type="entry name" value="Ankyrin_rpt-contain_sf"/>
</dbReference>
<accession>Q2HE14</accession>
<dbReference type="OrthoDB" id="66620at2759"/>
<dbReference type="InParanoid" id="Q2HE14"/>
<dbReference type="PROSITE" id="PS50297">
    <property type="entry name" value="ANK_REP_REGION"/>
    <property type="match status" value="6"/>
</dbReference>
<gene>
    <name evidence="5" type="ORF">CHGG_01540</name>
</gene>
<dbReference type="RefSeq" id="XP_001220761.1">
    <property type="nucleotide sequence ID" value="XM_001220760.1"/>
</dbReference>
<organism evidence="5 6">
    <name type="scientific">Chaetomium globosum (strain ATCC 6205 / CBS 148.51 / DSM 1962 / NBRC 6347 / NRRL 1970)</name>
    <name type="common">Soil fungus</name>
    <dbReference type="NCBI Taxonomy" id="306901"/>
    <lineage>
        <taxon>Eukaryota</taxon>
        <taxon>Fungi</taxon>
        <taxon>Dikarya</taxon>
        <taxon>Ascomycota</taxon>
        <taxon>Pezizomycotina</taxon>
        <taxon>Sordariomycetes</taxon>
        <taxon>Sordariomycetidae</taxon>
        <taxon>Sordariales</taxon>
        <taxon>Chaetomiaceae</taxon>
        <taxon>Chaetomium</taxon>
    </lineage>
</organism>
<dbReference type="SUPFAM" id="SSF48403">
    <property type="entry name" value="Ankyrin repeat"/>
    <property type="match status" value="1"/>
</dbReference>
<dbReference type="PROSITE" id="PS50088">
    <property type="entry name" value="ANK_REPEAT"/>
    <property type="match status" value="6"/>
</dbReference>
<dbReference type="AlphaFoldDB" id="Q2HE14"/>
<dbReference type="InterPro" id="IPR027417">
    <property type="entry name" value="P-loop_NTPase"/>
</dbReference>
<dbReference type="Pfam" id="PF00023">
    <property type="entry name" value="Ank"/>
    <property type="match status" value="1"/>
</dbReference>
<dbReference type="EMBL" id="CH408029">
    <property type="protein sequence ID" value="EAQ93305.1"/>
    <property type="molecule type" value="Genomic_DNA"/>
</dbReference>
<dbReference type="Proteomes" id="UP000001056">
    <property type="component" value="Unassembled WGS sequence"/>
</dbReference>
<dbReference type="SUPFAM" id="SSF52540">
    <property type="entry name" value="P-loop containing nucleoside triphosphate hydrolases"/>
    <property type="match status" value="1"/>
</dbReference>
<protein>
    <submittedName>
        <fullName evidence="5">Uncharacterized protein</fullName>
    </submittedName>
</protein>
<dbReference type="Gene3D" id="1.25.40.20">
    <property type="entry name" value="Ankyrin repeat-containing domain"/>
    <property type="match status" value="1"/>
</dbReference>
<feature type="repeat" description="ANK" evidence="3">
    <location>
        <begin position="676"/>
        <end position="708"/>
    </location>
</feature>
<dbReference type="PRINTS" id="PR01415">
    <property type="entry name" value="ANKYRIN"/>
</dbReference>
<proteinExistence type="predicted"/>
<keyword evidence="2 3" id="KW-0040">ANK repeat</keyword>
<dbReference type="InterPro" id="IPR002110">
    <property type="entry name" value="Ankyrin_rpt"/>
</dbReference>
<dbReference type="STRING" id="306901.Q2HE14"/>
<evidence type="ECO:0000313" key="6">
    <source>
        <dbReference type="Proteomes" id="UP000001056"/>
    </source>
</evidence>
<feature type="region of interest" description="Disordered" evidence="4">
    <location>
        <begin position="729"/>
        <end position="750"/>
    </location>
</feature>